<evidence type="ECO:0000313" key="3">
    <source>
        <dbReference type="Proteomes" id="UP000006755"/>
    </source>
</evidence>
<keyword evidence="3" id="KW-1185">Reference proteome</keyword>
<dbReference type="CDD" id="cd01026">
    <property type="entry name" value="TOPRIM_OLD"/>
    <property type="match status" value="1"/>
</dbReference>
<name>K2JTR2_9GAMM</name>
<proteinExistence type="predicted"/>
<dbReference type="EMBL" id="AMRI01000001">
    <property type="protein sequence ID" value="EKE77912.1"/>
    <property type="molecule type" value="Genomic_DNA"/>
</dbReference>
<sequence length="519" mass="58961">MRLEHIAISHFQGIKSLSLPLEAASTLIAENTWGHRSFINALYKVMGPDGVDAVFENGDFYQGGDQLQLVLTFVEGHGGHWRRLRYRPLRTLMWGQADGHMRLRLGWFAQKGQGSQLRFLGQDGQPLDDQQQTPRLARHLLTLHPVLRLGFPDADHLSQLPWLRELLEAPEQFEEQELQEGLDSVKALLSRYFTSPVRQRPRDRNAIARQPINWAAIRTLEQVLNQSANRQTRLAMLGLFGVLMHTQDAKPFARLARPLLLLDMPEARLHPVMLATFWSLVVQLPLPRLLLTQSSELLGAQDLLSIRRLVRRQGELHCYRLHHALREDDYRRIGFHLRVNRPASLFARCWLLVEGETEIWLMSELAHLAGVHLAAEGIRVIDFAQCGLKPLLHLTRDLGIGVHVLCDGDEAGDRYAAQVRGLLGDRAEASLTQLPAKDVEHFFYQEGYQELFTRLARWHQAHGSPSQVIRAAISRQSKPELALRIAEEAGKRGKEGVPVLLRRLFSQLRQSALASAPKD</sequence>
<dbReference type="STRING" id="745411.B3C1_00590"/>
<gene>
    <name evidence="2" type="ORF">B3C1_00590</name>
</gene>
<dbReference type="GO" id="GO:0004519">
    <property type="term" value="F:endonuclease activity"/>
    <property type="evidence" value="ECO:0007669"/>
    <property type="project" value="UniProtKB-KW"/>
</dbReference>
<reference evidence="2 3" key="1">
    <citation type="journal article" date="2012" name="J. Bacteriol.">
        <title>Genome Sequence of Gallaecimonas xiamenensis Type Strain 3-C-1.</title>
        <authorList>
            <person name="Lai Q."/>
            <person name="Wang L."/>
            <person name="Wang W."/>
            <person name="Shao Z."/>
        </authorList>
    </citation>
    <scope>NUCLEOTIDE SEQUENCE [LARGE SCALE GENOMIC DNA]</scope>
    <source>
        <strain evidence="2 3">3-C-1</strain>
    </source>
</reference>
<evidence type="ECO:0000313" key="2">
    <source>
        <dbReference type="EMBL" id="EKE77912.1"/>
    </source>
</evidence>
<dbReference type="AlphaFoldDB" id="K2JTR2"/>
<feature type="domain" description="OLD protein-like TOPRIM" evidence="1">
    <location>
        <begin position="345"/>
        <end position="409"/>
    </location>
</feature>
<keyword evidence="2" id="KW-0255">Endonuclease</keyword>
<keyword evidence="2" id="KW-0378">Hydrolase</keyword>
<dbReference type="InterPro" id="IPR034139">
    <property type="entry name" value="TOPRIM_OLD"/>
</dbReference>
<dbReference type="RefSeq" id="WP_008482200.1">
    <property type="nucleotide sequence ID" value="NZ_AMRI01000001.1"/>
</dbReference>
<dbReference type="Proteomes" id="UP000006755">
    <property type="component" value="Unassembled WGS sequence"/>
</dbReference>
<evidence type="ECO:0000259" key="1">
    <source>
        <dbReference type="Pfam" id="PF20469"/>
    </source>
</evidence>
<comment type="caution">
    <text evidence="2">The sequence shown here is derived from an EMBL/GenBank/DDBJ whole genome shotgun (WGS) entry which is preliminary data.</text>
</comment>
<accession>K2JTR2</accession>
<dbReference type="Pfam" id="PF11398">
    <property type="entry name" value="DUF2813"/>
    <property type="match status" value="1"/>
</dbReference>
<organism evidence="2 3">
    <name type="scientific">Gallaecimonas xiamenensis 3-C-1</name>
    <dbReference type="NCBI Taxonomy" id="745411"/>
    <lineage>
        <taxon>Bacteria</taxon>
        <taxon>Pseudomonadati</taxon>
        <taxon>Pseudomonadota</taxon>
        <taxon>Gammaproteobacteria</taxon>
        <taxon>Enterobacterales</taxon>
        <taxon>Gallaecimonadaceae</taxon>
        <taxon>Gallaecimonas</taxon>
    </lineage>
</organism>
<dbReference type="eggNOG" id="COG3593">
    <property type="taxonomic scope" value="Bacteria"/>
</dbReference>
<protein>
    <submittedName>
        <fullName evidence="2">ATP-dependent OLD family endonuclease</fullName>
    </submittedName>
</protein>
<dbReference type="InterPro" id="IPR022602">
    <property type="entry name" value="DUF2813"/>
</dbReference>
<keyword evidence="2" id="KW-0540">Nuclease</keyword>
<dbReference type="Pfam" id="PF20469">
    <property type="entry name" value="OLD-like_TOPRIM"/>
    <property type="match status" value="1"/>
</dbReference>